<dbReference type="InterPro" id="IPR050832">
    <property type="entry name" value="Bact_Acetyltransf"/>
</dbReference>
<name>A0A7I7QSZ7_9MYCO</name>
<evidence type="ECO:0000256" key="1">
    <source>
        <dbReference type="ARBA" id="ARBA00022679"/>
    </source>
</evidence>
<dbReference type="PANTHER" id="PTHR43877">
    <property type="entry name" value="AMINOALKYLPHOSPHONATE N-ACETYLTRANSFERASE-RELATED-RELATED"/>
    <property type="match status" value="1"/>
</dbReference>
<dbReference type="AlphaFoldDB" id="A0A7I7QSZ7"/>
<dbReference type="EMBL" id="AP022588">
    <property type="protein sequence ID" value="BBY29519.1"/>
    <property type="molecule type" value="Genomic_DNA"/>
</dbReference>
<feature type="domain" description="N-acetyltransferase" evidence="3">
    <location>
        <begin position="17"/>
        <end position="190"/>
    </location>
</feature>
<dbReference type="Proteomes" id="UP000467193">
    <property type="component" value="Chromosome"/>
</dbReference>
<keyword evidence="5" id="KW-1185">Reference proteome</keyword>
<dbReference type="InterPro" id="IPR000182">
    <property type="entry name" value="GNAT_dom"/>
</dbReference>
<gene>
    <name evidence="4" type="ORF">MSEDJ_36150</name>
</gene>
<evidence type="ECO:0000313" key="4">
    <source>
        <dbReference type="EMBL" id="BBY29519.1"/>
    </source>
</evidence>
<dbReference type="Gene3D" id="3.40.630.30">
    <property type="match status" value="1"/>
</dbReference>
<dbReference type="GO" id="GO:0016747">
    <property type="term" value="F:acyltransferase activity, transferring groups other than amino-acyl groups"/>
    <property type="evidence" value="ECO:0007669"/>
    <property type="project" value="InterPro"/>
</dbReference>
<evidence type="ECO:0000259" key="3">
    <source>
        <dbReference type="PROSITE" id="PS51186"/>
    </source>
</evidence>
<dbReference type="PROSITE" id="PS51186">
    <property type="entry name" value="GNAT"/>
    <property type="match status" value="1"/>
</dbReference>
<protein>
    <submittedName>
        <fullName evidence="4">N-acetyltransferase</fullName>
    </submittedName>
</protein>
<dbReference type="Pfam" id="PF00583">
    <property type="entry name" value="Acetyltransf_1"/>
    <property type="match status" value="1"/>
</dbReference>
<keyword evidence="2" id="KW-0012">Acyltransferase</keyword>
<evidence type="ECO:0000256" key="2">
    <source>
        <dbReference type="ARBA" id="ARBA00023315"/>
    </source>
</evidence>
<reference evidence="4 5" key="1">
    <citation type="journal article" date="2019" name="Emerg. Microbes Infect.">
        <title>Comprehensive subspecies identification of 175 nontuberculous mycobacteria species based on 7547 genomic profiles.</title>
        <authorList>
            <person name="Matsumoto Y."/>
            <person name="Kinjo T."/>
            <person name="Motooka D."/>
            <person name="Nabeya D."/>
            <person name="Jung N."/>
            <person name="Uechi K."/>
            <person name="Horii T."/>
            <person name="Iida T."/>
            <person name="Fujita J."/>
            <person name="Nakamura S."/>
        </authorList>
    </citation>
    <scope>NUCLEOTIDE SEQUENCE [LARGE SCALE GENOMIC DNA]</scope>
    <source>
        <strain evidence="4 5">JCM 17899</strain>
    </source>
</reference>
<accession>A0A7I7QSZ7</accession>
<proteinExistence type="predicted"/>
<sequence length="190" mass="20382">MEHLAAGFAAALIPVPVQVTAAATAELSELADVAARTFPLACPPSATPANVADFIATNLSRERFAAYLFDPSREVLVARTEHGIVGYAMLVDGVGDDEHVRRAVPILPARELSKMYVLPDSHGSGAAAALMTAALERSEGRGDSAVWLGVNQDNERAQRFYSKHGFLITGTKTFQLGDAVENDYVMLRRL</sequence>
<keyword evidence="1 4" id="KW-0808">Transferase</keyword>
<dbReference type="InterPro" id="IPR016181">
    <property type="entry name" value="Acyl_CoA_acyltransferase"/>
</dbReference>
<dbReference type="SUPFAM" id="SSF55729">
    <property type="entry name" value="Acyl-CoA N-acyltransferases (Nat)"/>
    <property type="match status" value="1"/>
</dbReference>
<evidence type="ECO:0000313" key="5">
    <source>
        <dbReference type="Proteomes" id="UP000467193"/>
    </source>
</evidence>
<organism evidence="4 5">
    <name type="scientific">Mycolicibacterium sediminis</name>
    <dbReference type="NCBI Taxonomy" id="1286180"/>
    <lineage>
        <taxon>Bacteria</taxon>
        <taxon>Bacillati</taxon>
        <taxon>Actinomycetota</taxon>
        <taxon>Actinomycetes</taxon>
        <taxon>Mycobacteriales</taxon>
        <taxon>Mycobacteriaceae</taxon>
        <taxon>Mycolicibacterium</taxon>
    </lineage>
</organism>
<dbReference type="KEGG" id="msei:MSEDJ_36150"/>